<evidence type="ECO:0000256" key="3">
    <source>
        <dbReference type="ARBA" id="ARBA00010763"/>
    </source>
</evidence>
<dbReference type="InterPro" id="IPR036135">
    <property type="entry name" value="MoeA_linker/N_sf"/>
</dbReference>
<keyword evidence="4 6" id="KW-0501">Molybdenum cofactor biosynthesis</keyword>
<dbReference type="GO" id="GO:0061599">
    <property type="term" value="F:molybdopterin molybdotransferase activity"/>
    <property type="evidence" value="ECO:0007669"/>
    <property type="project" value="UniProtKB-UniRule"/>
</dbReference>
<dbReference type="Pfam" id="PF03453">
    <property type="entry name" value="MoeA_N"/>
    <property type="match status" value="1"/>
</dbReference>
<dbReference type="PANTHER" id="PTHR10192">
    <property type="entry name" value="MOLYBDOPTERIN BIOSYNTHESIS PROTEIN"/>
    <property type="match status" value="1"/>
</dbReference>
<evidence type="ECO:0000256" key="1">
    <source>
        <dbReference type="ARBA" id="ARBA00002901"/>
    </source>
</evidence>
<evidence type="ECO:0000313" key="10">
    <source>
        <dbReference type="Proteomes" id="UP000322876"/>
    </source>
</evidence>
<comment type="pathway">
    <text evidence="2 6">Cofactor biosynthesis; molybdopterin biosynthesis.</text>
</comment>
<keyword evidence="6" id="KW-0479">Metal-binding</keyword>
<sequence length="405" mass="45944">MINPFDALDLILSNVEEVGYEVIPVFDAMNRVAYENVKSKVNLPGFDNSAMDGFAFKYEDLEKCNGKFQIQGTISAGDFNDYKIENDCECYRIMTGAKVPEGADTVVEFEKVDEKDGFIILQDEIKRGKNVRKIGEDIKVGDEIDIKGKFLKSWDISRLISCGIFNVKVYRRLKVAVVATGDELLVPGEIPNSEKIYDANSYNIKLLLQNYGIDASYFGVAKDDSDEFLKLFDQFKDYDAVISSAGISFGDFDVVTNAFEKRGTKWLFKNVKQKPGKPFSFALIDGKIPFFALPGNPVSAFFCTFFYVLPVLRKMLGFKKYTNSFVYAKLMGNMTKKNKRFHFNRVSVKLNDGEFLAFPFRTQDSHVISSIFFGNAFAVIEDERVGEIPAGERLKCYLYDHESIF</sequence>
<protein>
    <recommendedName>
        <fullName evidence="6">Molybdopterin molybdenumtransferase</fullName>
        <ecNumber evidence="6">2.10.1.1</ecNumber>
    </recommendedName>
</protein>
<dbReference type="CDD" id="cd00887">
    <property type="entry name" value="MoeA"/>
    <property type="match status" value="1"/>
</dbReference>
<dbReference type="InterPro" id="IPR036425">
    <property type="entry name" value="MoaB/Mog-like_dom_sf"/>
</dbReference>
<dbReference type="InterPro" id="IPR036688">
    <property type="entry name" value="MoeA_C_domain_IV_sf"/>
</dbReference>
<dbReference type="Gene3D" id="2.170.190.11">
    <property type="entry name" value="Molybdopterin biosynthesis moea protein, domain 3"/>
    <property type="match status" value="1"/>
</dbReference>
<reference evidence="9 10" key="1">
    <citation type="submission" date="2019-06" db="EMBL/GenBank/DDBJ databases">
        <title>Genomic insights into carbon and energy metabolism of Deferribacter autotrophicus revealed new metabolic traits in the phylum Deferribacteres.</title>
        <authorList>
            <person name="Slobodkin A.I."/>
            <person name="Slobodkina G.B."/>
            <person name="Allioux M."/>
            <person name="Alain K."/>
            <person name="Jebbar M."/>
            <person name="Shadrin V."/>
            <person name="Kublanov I.V."/>
            <person name="Toshchakov S.V."/>
            <person name="Bonch-Osmolovskaya E.A."/>
        </authorList>
    </citation>
    <scope>NUCLEOTIDE SEQUENCE [LARGE SCALE GENOMIC DNA]</scope>
    <source>
        <strain evidence="9 10">SL50</strain>
    </source>
</reference>
<dbReference type="Pfam" id="PF03454">
    <property type="entry name" value="MoeA_C"/>
    <property type="match status" value="1"/>
</dbReference>
<dbReference type="Pfam" id="PF00994">
    <property type="entry name" value="MoCF_biosynth"/>
    <property type="match status" value="1"/>
</dbReference>
<keyword evidence="6 9" id="KW-0808">Transferase</keyword>
<dbReference type="EMBL" id="VFJB01000002">
    <property type="protein sequence ID" value="KAA0259204.1"/>
    <property type="molecule type" value="Genomic_DNA"/>
</dbReference>
<dbReference type="SUPFAM" id="SSF53218">
    <property type="entry name" value="Molybdenum cofactor biosynthesis proteins"/>
    <property type="match status" value="1"/>
</dbReference>
<evidence type="ECO:0000256" key="2">
    <source>
        <dbReference type="ARBA" id="ARBA00005046"/>
    </source>
</evidence>
<accession>A0A5A8F796</accession>
<keyword evidence="7" id="KW-1133">Transmembrane helix</keyword>
<dbReference type="PANTHER" id="PTHR10192:SF5">
    <property type="entry name" value="GEPHYRIN"/>
    <property type="match status" value="1"/>
</dbReference>
<dbReference type="SMART" id="SM00852">
    <property type="entry name" value="MoCF_biosynth"/>
    <property type="match status" value="1"/>
</dbReference>
<comment type="catalytic activity">
    <reaction evidence="5">
        <text>adenylyl-molybdopterin + molybdate = Mo-molybdopterin + AMP + H(+)</text>
        <dbReference type="Rhea" id="RHEA:35047"/>
        <dbReference type="ChEBI" id="CHEBI:15378"/>
        <dbReference type="ChEBI" id="CHEBI:36264"/>
        <dbReference type="ChEBI" id="CHEBI:62727"/>
        <dbReference type="ChEBI" id="CHEBI:71302"/>
        <dbReference type="ChEBI" id="CHEBI:456215"/>
        <dbReference type="EC" id="2.10.1.1"/>
    </reaction>
</comment>
<dbReference type="GO" id="GO:0046872">
    <property type="term" value="F:metal ion binding"/>
    <property type="evidence" value="ECO:0007669"/>
    <property type="project" value="UniProtKB-UniRule"/>
</dbReference>
<feature type="transmembrane region" description="Helical" evidence="7">
    <location>
        <begin position="290"/>
        <end position="312"/>
    </location>
</feature>
<proteinExistence type="inferred from homology"/>
<dbReference type="InterPro" id="IPR001453">
    <property type="entry name" value="MoaB/Mog_dom"/>
</dbReference>
<organism evidence="9 10">
    <name type="scientific">Deferribacter autotrophicus</name>
    <dbReference type="NCBI Taxonomy" id="500465"/>
    <lineage>
        <taxon>Bacteria</taxon>
        <taxon>Pseudomonadati</taxon>
        <taxon>Deferribacterota</taxon>
        <taxon>Deferribacteres</taxon>
        <taxon>Deferribacterales</taxon>
        <taxon>Deferribacteraceae</taxon>
        <taxon>Deferribacter</taxon>
    </lineage>
</organism>
<keyword evidence="6" id="KW-0460">Magnesium</keyword>
<dbReference type="InterPro" id="IPR005111">
    <property type="entry name" value="MoeA_C_domain_IV"/>
</dbReference>
<evidence type="ECO:0000256" key="7">
    <source>
        <dbReference type="SAM" id="Phobius"/>
    </source>
</evidence>
<keyword evidence="7" id="KW-0472">Membrane</keyword>
<evidence type="ECO:0000256" key="5">
    <source>
        <dbReference type="ARBA" id="ARBA00047317"/>
    </source>
</evidence>
<feature type="domain" description="MoaB/Mog" evidence="8">
    <location>
        <begin position="176"/>
        <end position="314"/>
    </location>
</feature>
<dbReference type="GO" id="GO:0005829">
    <property type="term" value="C:cytosol"/>
    <property type="evidence" value="ECO:0007669"/>
    <property type="project" value="TreeGrafter"/>
</dbReference>
<dbReference type="OrthoDB" id="9804758at2"/>
<dbReference type="AlphaFoldDB" id="A0A5A8F796"/>
<evidence type="ECO:0000256" key="6">
    <source>
        <dbReference type="RuleBase" id="RU365090"/>
    </source>
</evidence>
<dbReference type="InterPro" id="IPR038987">
    <property type="entry name" value="MoeA-like"/>
</dbReference>
<name>A0A5A8F796_9BACT</name>
<keyword evidence="6" id="KW-0500">Molybdenum</keyword>
<dbReference type="InterPro" id="IPR005110">
    <property type="entry name" value="MoeA_linker/N"/>
</dbReference>
<dbReference type="NCBIfam" id="NF045515">
    <property type="entry name" value="Glp_gephyrin"/>
    <property type="match status" value="1"/>
</dbReference>
<evidence type="ECO:0000313" key="9">
    <source>
        <dbReference type="EMBL" id="KAA0259204.1"/>
    </source>
</evidence>
<dbReference type="GO" id="GO:0006777">
    <property type="term" value="P:Mo-molybdopterin cofactor biosynthetic process"/>
    <property type="evidence" value="ECO:0007669"/>
    <property type="project" value="UniProtKB-UniRule"/>
</dbReference>
<evidence type="ECO:0000256" key="4">
    <source>
        <dbReference type="ARBA" id="ARBA00023150"/>
    </source>
</evidence>
<dbReference type="SUPFAM" id="SSF63867">
    <property type="entry name" value="MoeA C-terminal domain-like"/>
    <property type="match status" value="1"/>
</dbReference>
<dbReference type="EC" id="2.10.1.1" evidence="6"/>
<keyword evidence="7" id="KW-0812">Transmembrane</keyword>
<dbReference type="Proteomes" id="UP000322876">
    <property type="component" value="Unassembled WGS sequence"/>
</dbReference>
<comment type="function">
    <text evidence="1 6">Catalyzes the insertion of molybdate into adenylated molybdopterin with the concomitant release of AMP.</text>
</comment>
<dbReference type="Gene3D" id="2.40.340.10">
    <property type="entry name" value="MoeA, C-terminal, domain IV"/>
    <property type="match status" value="1"/>
</dbReference>
<dbReference type="Gene3D" id="3.90.105.10">
    <property type="entry name" value="Molybdopterin biosynthesis moea protein, domain 2"/>
    <property type="match status" value="1"/>
</dbReference>
<dbReference type="RefSeq" id="WP_149265459.1">
    <property type="nucleotide sequence ID" value="NZ_VFJB01000002.1"/>
</dbReference>
<comment type="cofactor">
    <cofactor evidence="6">
        <name>Mg(2+)</name>
        <dbReference type="ChEBI" id="CHEBI:18420"/>
    </cofactor>
</comment>
<comment type="similarity">
    <text evidence="3 6">Belongs to the MoeA family.</text>
</comment>
<dbReference type="UniPathway" id="UPA00344"/>
<gene>
    <name evidence="9" type="ORF">FHQ18_01770</name>
</gene>
<dbReference type="Gene3D" id="3.40.980.10">
    <property type="entry name" value="MoaB/Mog-like domain"/>
    <property type="match status" value="1"/>
</dbReference>
<dbReference type="SUPFAM" id="SSF63882">
    <property type="entry name" value="MoeA N-terminal region -like"/>
    <property type="match status" value="1"/>
</dbReference>
<evidence type="ECO:0000259" key="8">
    <source>
        <dbReference type="SMART" id="SM00852"/>
    </source>
</evidence>
<keyword evidence="10" id="KW-1185">Reference proteome</keyword>
<comment type="caution">
    <text evidence="9">The sequence shown here is derived from an EMBL/GenBank/DDBJ whole genome shotgun (WGS) entry which is preliminary data.</text>
</comment>